<accession>A0ABP4YMP4</accession>
<dbReference type="RefSeq" id="WP_157425861.1">
    <property type="nucleotide sequence ID" value="NZ_BAAANK010000001.1"/>
</dbReference>
<evidence type="ECO:0000256" key="2">
    <source>
        <dbReference type="ARBA" id="ARBA00022723"/>
    </source>
</evidence>
<dbReference type="InterPro" id="IPR002328">
    <property type="entry name" value="ADH_Zn_CS"/>
</dbReference>
<comment type="caution">
    <text evidence="7">The sequence shown here is derived from an EMBL/GenBank/DDBJ whole genome shotgun (WGS) entry which is preliminary data.</text>
</comment>
<dbReference type="Gene3D" id="3.90.180.10">
    <property type="entry name" value="Medium-chain alcohol dehydrogenases, catalytic domain"/>
    <property type="match status" value="1"/>
</dbReference>
<evidence type="ECO:0000256" key="5">
    <source>
        <dbReference type="RuleBase" id="RU361277"/>
    </source>
</evidence>
<evidence type="ECO:0000313" key="7">
    <source>
        <dbReference type="EMBL" id="GAA1824083.1"/>
    </source>
</evidence>
<dbReference type="InterPro" id="IPR013154">
    <property type="entry name" value="ADH-like_N"/>
</dbReference>
<dbReference type="SUPFAM" id="SSF51735">
    <property type="entry name" value="NAD(P)-binding Rossmann-fold domains"/>
    <property type="match status" value="1"/>
</dbReference>
<dbReference type="Pfam" id="PF00107">
    <property type="entry name" value="ADH_zinc_N"/>
    <property type="match status" value="1"/>
</dbReference>
<evidence type="ECO:0000313" key="8">
    <source>
        <dbReference type="Proteomes" id="UP001501746"/>
    </source>
</evidence>
<comment type="cofactor">
    <cofactor evidence="1 5">
        <name>Zn(2+)</name>
        <dbReference type="ChEBI" id="CHEBI:29105"/>
    </cofactor>
</comment>
<dbReference type="PANTHER" id="PTHR43401">
    <property type="entry name" value="L-THREONINE 3-DEHYDROGENASE"/>
    <property type="match status" value="1"/>
</dbReference>
<dbReference type="SMART" id="SM00829">
    <property type="entry name" value="PKS_ER"/>
    <property type="match status" value="1"/>
</dbReference>
<proteinExistence type="inferred from homology"/>
<feature type="domain" description="Enoyl reductase (ER)" evidence="6">
    <location>
        <begin position="8"/>
        <end position="334"/>
    </location>
</feature>
<organism evidence="7 8">
    <name type="scientific">Agromyces salentinus</name>
    <dbReference type="NCBI Taxonomy" id="269421"/>
    <lineage>
        <taxon>Bacteria</taxon>
        <taxon>Bacillati</taxon>
        <taxon>Actinomycetota</taxon>
        <taxon>Actinomycetes</taxon>
        <taxon>Micrococcales</taxon>
        <taxon>Microbacteriaceae</taxon>
        <taxon>Agromyces</taxon>
    </lineage>
</organism>
<gene>
    <name evidence="7" type="ORF">GCM10009750_03490</name>
</gene>
<sequence>MLTATYAGDRTIAIAEATEEPPAPGQVRLQVAYVGLCGTDLHILHGNMDARVRTPLVFGHEMSGTIDAIGDGVEGWHEGQQVTVMPLAWDGTCPACLAGNEHICQNLDFIGIDSPGALQATWNVPAEVLVPLPDDMALDAAALVEPVAVAVHDVRRAEIRGGERAVVIGGGPIGVLIATVARAFGAEVAVVELDATRRAQVAALGFEALDPREVDQVGWVEEWTDGAGADVVFEVSGAAQAVLGATALAKVRGTLVVVAIHPTPREIDLQRVFWRELRILGARVYERTDFERAVELIADGTIPTDVLITKIVPLAETGAAFEDLEAGRAMKVLVDVQAGQEASA</sequence>
<dbReference type="PANTHER" id="PTHR43401:SF2">
    <property type="entry name" value="L-THREONINE 3-DEHYDROGENASE"/>
    <property type="match status" value="1"/>
</dbReference>
<protein>
    <submittedName>
        <fullName evidence="7">Alcohol dehydrogenase catalytic domain-containing protein</fullName>
    </submittedName>
</protein>
<dbReference type="InterPro" id="IPR050129">
    <property type="entry name" value="Zn_alcohol_dh"/>
</dbReference>
<keyword evidence="4" id="KW-0560">Oxidoreductase</keyword>
<evidence type="ECO:0000256" key="1">
    <source>
        <dbReference type="ARBA" id="ARBA00001947"/>
    </source>
</evidence>
<reference evidence="8" key="1">
    <citation type="journal article" date="2019" name="Int. J. Syst. Evol. Microbiol.">
        <title>The Global Catalogue of Microorganisms (GCM) 10K type strain sequencing project: providing services to taxonomists for standard genome sequencing and annotation.</title>
        <authorList>
            <consortium name="The Broad Institute Genomics Platform"/>
            <consortium name="The Broad Institute Genome Sequencing Center for Infectious Disease"/>
            <person name="Wu L."/>
            <person name="Ma J."/>
        </authorList>
    </citation>
    <scope>NUCLEOTIDE SEQUENCE [LARGE SCALE GENOMIC DNA]</scope>
    <source>
        <strain evidence="8">JCM 14323</strain>
    </source>
</reference>
<comment type="similarity">
    <text evidence="5">Belongs to the zinc-containing alcohol dehydrogenase family.</text>
</comment>
<dbReference type="Gene3D" id="3.40.50.720">
    <property type="entry name" value="NAD(P)-binding Rossmann-like Domain"/>
    <property type="match status" value="1"/>
</dbReference>
<dbReference type="EMBL" id="BAAANK010000001">
    <property type="protein sequence ID" value="GAA1824083.1"/>
    <property type="molecule type" value="Genomic_DNA"/>
</dbReference>
<keyword evidence="8" id="KW-1185">Reference proteome</keyword>
<dbReference type="Pfam" id="PF08240">
    <property type="entry name" value="ADH_N"/>
    <property type="match status" value="1"/>
</dbReference>
<evidence type="ECO:0000256" key="3">
    <source>
        <dbReference type="ARBA" id="ARBA00022833"/>
    </source>
</evidence>
<dbReference type="Proteomes" id="UP001501746">
    <property type="component" value="Unassembled WGS sequence"/>
</dbReference>
<evidence type="ECO:0000256" key="4">
    <source>
        <dbReference type="ARBA" id="ARBA00023002"/>
    </source>
</evidence>
<dbReference type="InterPro" id="IPR011032">
    <property type="entry name" value="GroES-like_sf"/>
</dbReference>
<name>A0ABP4YMP4_9MICO</name>
<dbReference type="InterPro" id="IPR020843">
    <property type="entry name" value="ER"/>
</dbReference>
<keyword evidence="3 5" id="KW-0862">Zinc</keyword>
<evidence type="ECO:0000259" key="6">
    <source>
        <dbReference type="SMART" id="SM00829"/>
    </source>
</evidence>
<dbReference type="InterPro" id="IPR013149">
    <property type="entry name" value="ADH-like_C"/>
</dbReference>
<dbReference type="InterPro" id="IPR036291">
    <property type="entry name" value="NAD(P)-bd_dom_sf"/>
</dbReference>
<dbReference type="PROSITE" id="PS00059">
    <property type="entry name" value="ADH_ZINC"/>
    <property type="match status" value="1"/>
</dbReference>
<dbReference type="SUPFAM" id="SSF50129">
    <property type="entry name" value="GroES-like"/>
    <property type="match status" value="1"/>
</dbReference>
<keyword evidence="2 5" id="KW-0479">Metal-binding</keyword>